<dbReference type="Gene3D" id="2.20.70.10">
    <property type="match status" value="1"/>
</dbReference>
<feature type="region of interest" description="Disordered" evidence="1">
    <location>
        <begin position="1"/>
        <end position="46"/>
    </location>
</feature>
<feature type="compositionally biased region" description="Low complexity" evidence="1">
    <location>
        <begin position="10"/>
        <end position="33"/>
    </location>
</feature>
<dbReference type="InterPro" id="IPR001202">
    <property type="entry name" value="WW_dom"/>
</dbReference>
<reference evidence="3 4" key="1">
    <citation type="journal article" date="2016" name="Proc. Natl. Acad. Sci. U.S.A.">
        <title>Comparative genomics of biotechnologically important yeasts.</title>
        <authorList>
            <person name="Riley R."/>
            <person name="Haridas S."/>
            <person name="Wolfe K.H."/>
            <person name="Lopes M.R."/>
            <person name="Hittinger C.T."/>
            <person name="Goeker M."/>
            <person name="Salamov A.A."/>
            <person name="Wisecaver J.H."/>
            <person name="Long T.M."/>
            <person name="Calvey C.H."/>
            <person name="Aerts A.L."/>
            <person name="Barry K.W."/>
            <person name="Choi C."/>
            <person name="Clum A."/>
            <person name="Coughlan A.Y."/>
            <person name="Deshpande S."/>
            <person name="Douglass A.P."/>
            <person name="Hanson S.J."/>
            <person name="Klenk H.-P."/>
            <person name="LaButti K.M."/>
            <person name="Lapidus A."/>
            <person name="Lindquist E.A."/>
            <person name="Lipzen A.M."/>
            <person name="Meier-Kolthoff J.P."/>
            <person name="Ohm R.A."/>
            <person name="Otillar R.P."/>
            <person name="Pangilinan J.L."/>
            <person name="Peng Y."/>
            <person name="Rokas A."/>
            <person name="Rosa C.A."/>
            <person name="Scheuner C."/>
            <person name="Sibirny A.A."/>
            <person name="Slot J.C."/>
            <person name="Stielow J.B."/>
            <person name="Sun H."/>
            <person name="Kurtzman C.P."/>
            <person name="Blackwell M."/>
            <person name="Grigoriev I.V."/>
            <person name="Jeffries T.W."/>
        </authorList>
    </citation>
    <scope>NUCLEOTIDE SEQUENCE [LARGE SCALE GENOMIC DNA]</scope>
    <source>
        <strain evidence="3 4">DSM 6958</strain>
    </source>
</reference>
<dbReference type="SUPFAM" id="SSF51045">
    <property type="entry name" value="WW domain"/>
    <property type="match status" value="1"/>
</dbReference>
<feature type="region of interest" description="Disordered" evidence="1">
    <location>
        <begin position="75"/>
        <end position="204"/>
    </location>
</feature>
<dbReference type="InterPro" id="IPR036020">
    <property type="entry name" value="WW_dom_sf"/>
</dbReference>
<evidence type="ECO:0000259" key="2">
    <source>
        <dbReference type="PROSITE" id="PS50020"/>
    </source>
</evidence>
<dbReference type="Pfam" id="PF00397">
    <property type="entry name" value="WW"/>
    <property type="match status" value="1"/>
</dbReference>
<dbReference type="PROSITE" id="PS50020">
    <property type="entry name" value="WW_DOMAIN_2"/>
    <property type="match status" value="1"/>
</dbReference>
<feature type="domain" description="WW" evidence="2">
    <location>
        <begin position="39"/>
        <end position="73"/>
    </location>
</feature>
<evidence type="ECO:0000313" key="3">
    <source>
        <dbReference type="EMBL" id="ODQ66042.1"/>
    </source>
</evidence>
<feature type="compositionally biased region" description="Polar residues" evidence="1">
    <location>
        <begin position="99"/>
        <end position="113"/>
    </location>
</feature>
<dbReference type="EMBL" id="KV454409">
    <property type="protein sequence ID" value="ODQ66042.1"/>
    <property type="molecule type" value="Genomic_DNA"/>
</dbReference>
<feature type="compositionally biased region" description="Polar residues" evidence="1">
    <location>
        <begin position="166"/>
        <end position="180"/>
    </location>
</feature>
<dbReference type="PROSITE" id="PS01159">
    <property type="entry name" value="WW_DOMAIN_1"/>
    <property type="match status" value="1"/>
</dbReference>
<evidence type="ECO:0000313" key="4">
    <source>
        <dbReference type="Proteomes" id="UP000095009"/>
    </source>
</evidence>
<organism evidence="3 4">
    <name type="scientific">Nadsonia fulvescens var. elongata DSM 6958</name>
    <dbReference type="NCBI Taxonomy" id="857566"/>
    <lineage>
        <taxon>Eukaryota</taxon>
        <taxon>Fungi</taxon>
        <taxon>Dikarya</taxon>
        <taxon>Ascomycota</taxon>
        <taxon>Saccharomycotina</taxon>
        <taxon>Dipodascomycetes</taxon>
        <taxon>Dipodascales</taxon>
        <taxon>Dipodascales incertae sedis</taxon>
        <taxon>Nadsonia</taxon>
    </lineage>
</organism>
<feature type="region of interest" description="Disordered" evidence="1">
    <location>
        <begin position="270"/>
        <end position="289"/>
    </location>
</feature>
<feature type="compositionally biased region" description="Polar residues" evidence="1">
    <location>
        <begin position="270"/>
        <end position="279"/>
    </location>
</feature>
<dbReference type="SMART" id="SM00456">
    <property type="entry name" value="WW"/>
    <property type="match status" value="1"/>
</dbReference>
<sequence length="289" mass="31264">MSRNSRPSVATPSPQASPSRRSSQSSLSAQTSTTIPPRPPVPPGWLAEYSAEYNTYYYVNLYTGKSQWVFPEETSLARPGDRRSIGSGNSDGGHAGSPGVSSLATHPSPSTAYEVNDDNSDLACDIPPPSYDDSIHNINSRPLESARPPTLAPSERPAMPTARPSYHTTISPTTPMANSIPNFRPPPPLRNNLGTSNQRPPRQPLRSARLDYSRYAPAQPSYLQPQSAPSTSIVVLPPSRPRGFLAECDAAIGSLLSGGRSSRPAYYTNYRPNHPNNGAQELGYYGPRY</sequence>
<dbReference type="OrthoDB" id="2444812at2759"/>
<accession>A0A1E3PM82</accession>
<dbReference type="AlphaFoldDB" id="A0A1E3PM82"/>
<dbReference type="Proteomes" id="UP000095009">
    <property type="component" value="Unassembled WGS sequence"/>
</dbReference>
<keyword evidence="4" id="KW-1185">Reference proteome</keyword>
<evidence type="ECO:0000256" key="1">
    <source>
        <dbReference type="SAM" id="MobiDB-lite"/>
    </source>
</evidence>
<protein>
    <recommendedName>
        <fullName evidence="2">WW domain-containing protein</fullName>
    </recommendedName>
</protein>
<gene>
    <name evidence="3" type="ORF">NADFUDRAFT_51314</name>
</gene>
<name>A0A1E3PM82_9ASCO</name>
<proteinExistence type="predicted"/>